<dbReference type="AlphaFoldDB" id="A0A8S1SRW3"/>
<organism evidence="1 2">
    <name type="scientific">Paramecium octaurelia</name>
    <dbReference type="NCBI Taxonomy" id="43137"/>
    <lineage>
        <taxon>Eukaryota</taxon>
        <taxon>Sar</taxon>
        <taxon>Alveolata</taxon>
        <taxon>Ciliophora</taxon>
        <taxon>Intramacronucleata</taxon>
        <taxon>Oligohymenophorea</taxon>
        <taxon>Peniculida</taxon>
        <taxon>Parameciidae</taxon>
        <taxon>Paramecium</taxon>
    </lineage>
</organism>
<keyword evidence="2" id="KW-1185">Reference proteome</keyword>
<dbReference type="EMBL" id="CAJJDP010000012">
    <property type="protein sequence ID" value="CAD8141907.1"/>
    <property type="molecule type" value="Genomic_DNA"/>
</dbReference>
<evidence type="ECO:0000313" key="2">
    <source>
        <dbReference type="Proteomes" id="UP000683925"/>
    </source>
</evidence>
<protein>
    <submittedName>
        <fullName evidence="1">Uncharacterized protein</fullName>
    </submittedName>
</protein>
<comment type="caution">
    <text evidence="1">The sequence shown here is derived from an EMBL/GenBank/DDBJ whole genome shotgun (WGS) entry which is preliminary data.</text>
</comment>
<dbReference type="OrthoDB" id="288924at2759"/>
<dbReference type="OMA" id="RQISGWT"/>
<gene>
    <name evidence="1" type="ORF">POCTA_138.1.T0130195</name>
</gene>
<dbReference type="Proteomes" id="UP000683925">
    <property type="component" value="Unassembled WGS sequence"/>
</dbReference>
<reference evidence="1" key="1">
    <citation type="submission" date="2021-01" db="EMBL/GenBank/DDBJ databases">
        <authorList>
            <consortium name="Genoscope - CEA"/>
            <person name="William W."/>
        </authorList>
    </citation>
    <scope>NUCLEOTIDE SEQUENCE</scope>
</reference>
<name>A0A8S1SRW3_PAROT</name>
<sequence length="240" mass="28411">MYYQENLRKAREYLNKRQKQIDHLTRKPIQTQGVNIRQIFAILRSKDRNEKSESRQLKTIYQDKKEDNNGAPLIVITSQNPDQKDSNHSITAKLIRLNKITRNKTEITPTQYNFIDRIVEPTNRKPEIHSEQISPLRMRKNAPSNLTDRRQVILKNKETIHQKGYHVQNQKSQGCIITHQFIHSEQTTPSFRRLNQTSYQCDKTKIFNKIKNQPLENEIKLIRQISGWTIQSQESIQTPK</sequence>
<accession>A0A8S1SRW3</accession>
<evidence type="ECO:0000313" key="1">
    <source>
        <dbReference type="EMBL" id="CAD8141907.1"/>
    </source>
</evidence>
<proteinExistence type="predicted"/>